<keyword evidence="1" id="KW-0732">Signal</keyword>
<protein>
    <recommendedName>
        <fullName evidence="4">GOLD domain-containing protein</fullName>
    </recommendedName>
</protein>
<feature type="signal peptide" evidence="1">
    <location>
        <begin position="1"/>
        <end position="20"/>
    </location>
</feature>
<name>A0A9X2KYL7_9FLAO</name>
<dbReference type="AlphaFoldDB" id="A0A9X2KYL7"/>
<keyword evidence="3" id="KW-1185">Reference proteome</keyword>
<accession>A0A9X2KYL7</accession>
<feature type="chain" id="PRO_5040881269" description="GOLD domain-containing protein" evidence="1">
    <location>
        <begin position="21"/>
        <end position="136"/>
    </location>
</feature>
<dbReference type="PROSITE" id="PS51257">
    <property type="entry name" value="PROKAR_LIPOPROTEIN"/>
    <property type="match status" value="1"/>
</dbReference>
<reference evidence="2" key="1">
    <citation type="submission" date="2022-07" db="EMBL/GenBank/DDBJ databases">
        <title>Gramela sediminis sp. nov., isolated from deep-sea sediment of the Indian Ocean.</title>
        <authorList>
            <person name="Shi H."/>
        </authorList>
    </citation>
    <scope>NUCLEOTIDE SEQUENCE</scope>
    <source>
        <strain evidence="2">GC03-9</strain>
    </source>
</reference>
<organism evidence="2 3">
    <name type="scientific">Christiangramia oceanisediminis</name>
    <dbReference type="NCBI Taxonomy" id="2920386"/>
    <lineage>
        <taxon>Bacteria</taxon>
        <taxon>Pseudomonadati</taxon>
        <taxon>Bacteroidota</taxon>
        <taxon>Flavobacteriia</taxon>
        <taxon>Flavobacteriales</taxon>
        <taxon>Flavobacteriaceae</taxon>
        <taxon>Christiangramia</taxon>
    </lineage>
</organism>
<proteinExistence type="predicted"/>
<evidence type="ECO:0000256" key="1">
    <source>
        <dbReference type="SAM" id="SignalP"/>
    </source>
</evidence>
<sequence length="136" mass="15187">MKKTSILILILSFFLIVACSDDDDNQDCINYEEIANVTSVEAPQTATINQPVDVTVNFRVNNGCGEFAQFDESLMETTRTIAVEAIYDGCACTQVITDRTITYSFTPLVSGEHVLRFRSGEEEFIEARIMVEDPSE</sequence>
<comment type="caution">
    <text evidence="2">The sequence shown here is derived from an EMBL/GenBank/DDBJ whole genome shotgun (WGS) entry which is preliminary data.</text>
</comment>
<dbReference type="RefSeq" id="WP_241552460.1">
    <property type="nucleotide sequence ID" value="NZ_JANCNS010000003.1"/>
</dbReference>
<evidence type="ECO:0008006" key="4">
    <source>
        <dbReference type="Google" id="ProtNLM"/>
    </source>
</evidence>
<dbReference type="EMBL" id="JANCNS010000003">
    <property type="protein sequence ID" value="MCP9200788.1"/>
    <property type="molecule type" value="Genomic_DNA"/>
</dbReference>
<evidence type="ECO:0000313" key="3">
    <source>
        <dbReference type="Proteomes" id="UP001155280"/>
    </source>
</evidence>
<gene>
    <name evidence="2" type="ORF">MKO06_12785</name>
</gene>
<dbReference type="Proteomes" id="UP001155280">
    <property type="component" value="Unassembled WGS sequence"/>
</dbReference>
<evidence type="ECO:0000313" key="2">
    <source>
        <dbReference type="EMBL" id="MCP9200788.1"/>
    </source>
</evidence>